<evidence type="ECO:0008006" key="4">
    <source>
        <dbReference type="Google" id="ProtNLM"/>
    </source>
</evidence>
<name>A0ABR1SIH5_9PEZI</name>
<feature type="compositionally biased region" description="Basic and acidic residues" evidence="1">
    <location>
        <begin position="522"/>
        <end position="543"/>
    </location>
</feature>
<feature type="region of interest" description="Disordered" evidence="1">
    <location>
        <begin position="242"/>
        <end position="313"/>
    </location>
</feature>
<feature type="region of interest" description="Disordered" evidence="1">
    <location>
        <begin position="509"/>
        <end position="574"/>
    </location>
</feature>
<sequence>MYRLPSAEFRSKSTADFMASEQSTIQDDLGIDQMSNASAGGPTQPTQPSQDPDPEIASLRQEIEEEKQRGMSDIKKCHQCQKVPVFGIRKSCDGCLIDRAAKTLRTEQIPSGRLCPKCGERAIMGRNRSCDICRITRKPLTEEQKERRKRNSATRASVRLARGHCRKCDTPAVQGKRFCEKCLERERVSQGNARARGSQVLARRARRLEALEKGLCVLCAKAPPTDGRVRCERCTQTVTEWTRRRKERTRNPLLEDDEDDEDDRDEKDLDNAESNEEDNSGVDNVEGISTDSKGPEGRNSLRNGAKDRSSKLERHCVDCGQPHARKRSQQCTKCAEAAKLAKAKKSAQTRKRHDDALAKGLCVRCKLGPPRAGAITCEPCLARKREQVQRRARAKKDAQLLLSHGIIDLVDKEVQKKLTPAEQYRARRSEGLCGECGQRARDGKASCEMCHQRKMRHVNKPEIKARRAALDKQRYTEALNKGVCVQCKKGPATVGKTTCEPCGLKRARRKADLRHPTSPTPDKGDEQKQDEPMVDAKEVSGWEDHDETMEEGQNGKGEELLDTSFEDADRMVID</sequence>
<reference evidence="2 3" key="1">
    <citation type="submission" date="2023-01" db="EMBL/GenBank/DDBJ databases">
        <title>Analysis of 21 Apiospora genomes using comparative genomics revels a genus with tremendous synthesis potential of carbohydrate active enzymes and secondary metabolites.</title>
        <authorList>
            <person name="Sorensen T."/>
        </authorList>
    </citation>
    <scope>NUCLEOTIDE SEQUENCE [LARGE SCALE GENOMIC DNA]</scope>
    <source>
        <strain evidence="2 3">CBS 20057</strain>
    </source>
</reference>
<evidence type="ECO:0000313" key="2">
    <source>
        <dbReference type="EMBL" id="KAK8033530.1"/>
    </source>
</evidence>
<evidence type="ECO:0000313" key="3">
    <source>
        <dbReference type="Proteomes" id="UP001396898"/>
    </source>
</evidence>
<feature type="compositionally biased region" description="Basic and acidic residues" evidence="1">
    <location>
        <begin position="304"/>
        <end position="313"/>
    </location>
</feature>
<dbReference type="EMBL" id="JAQQWI010000006">
    <property type="protein sequence ID" value="KAK8033530.1"/>
    <property type="molecule type" value="Genomic_DNA"/>
</dbReference>
<organism evidence="2 3">
    <name type="scientific">Apiospora marii</name>
    <dbReference type="NCBI Taxonomy" id="335849"/>
    <lineage>
        <taxon>Eukaryota</taxon>
        <taxon>Fungi</taxon>
        <taxon>Dikarya</taxon>
        <taxon>Ascomycota</taxon>
        <taxon>Pezizomycotina</taxon>
        <taxon>Sordariomycetes</taxon>
        <taxon>Xylariomycetidae</taxon>
        <taxon>Amphisphaeriales</taxon>
        <taxon>Apiosporaceae</taxon>
        <taxon>Apiospora</taxon>
    </lineage>
</organism>
<protein>
    <recommendedName>
        <fullName evidence="4">Stc1 domain-containing protein</fullName>
    </recommendedName>
</protein>
<accession>A0ABR1SIH5</accession>
<feature type="compositionally biased region" description="Acidic residues" evidence="1">
    <location>
        <begin position="254"/>
        <end position="265"/>
    </location>
</feature>
<evidence type="ECO:0000256" key="1">
    <source>
        <dbReference type="SAM" id="MobiDB-lite"/>
    </source>
</evidence>
<dbReference type="Proteomes" id="UP001396898">
    <property type="component" value="Unassembled WGS sequence"/>
</dbReference>
<feature type="compositionally biased region" description="Acidic residues" evidence="1">
    <location>
        <begin position="271"/>
        <end position="280"/>
    </location>
</feature>
<feature type="region of interest" description="Disordered" evidence="1">
    <location>
        <begin position="1"/>
        <end position="55"/>
    </location>
</feature>
<proteinExistence type="predicted"/>
<keyword evidence="3" id="KW-1185">Reference proteome</keyword>
<gene>
    <name evidence="2" type="ORF">PG991_002928</name>
</gene>
<comment type="caution">
    <text evidence="2">The sequence shown here is derived from an EMBL/GenBank/DDBJ whole genome shotgun (WGS) entry which is preliminary data.</text>
</comment>